<reference evidence="1 2" key="1">
    <citation type="submission" date="2016-10" db="EMBL/GenBank/DDBJ databases">
        <title>Rodentibacter gen. nov. and new species.</title>
        <authorList>
            <person name="Christensen H."/>
        </authorList>
    </citation>
    <scope>NUCLEOTIDE SEQUENCE [LARGE SCALE GENOMIC DNA]</scope>
    <source>
        <strain evidence="1 2">CCUG17206</strain>
    </source>
</reference>
<dbReference type="STRING" id="1908260.BKK50_04005"/>
<dbReference type="EMBL" id="MLHJ01000029">
    <property type="protein sequence ID" value="OOF43832.1"/>
    <property type="molecule type" value="Genomic_DNA"/>
</dbReference>
<evidence type="ECO:0000313" key="1">
    <source>
        <dbReference type="EMBL" id="OOF43832.1"/>
    </source>
</evidence>
<evidence type="ECO:0008006" key="3">
    <source>
        <dbReference type="Google" id="ProtNLM"/>
    </source>
</evidence>
<protein>
    <recommendedName>
        <fullName evidence="3">Helix-turn-helix domain-containing protein</fullName>
    </recommendedName>
</protein>
<dbReference type="AlphaFoldDB" id="A0A1V3INI7"/>
<accession>A0A1V3INI7</accession>
<proteinExistence type="predicted"/>
<gene>
    <name evidence="1" type="ORF">BKK50_04005</name>
</gene>
<name>A0A1V3INI7_9PAST</name>
<dbReference type="Gene3D" id="1.10.10.60">
    <property type="entry name" value="Homeodomain-like"/>
    <property type="match status" value="1"/>
</dbReference>
<dbReference type="Proteomes" id="UP000189433">
    <property type="component" value="Unassembled WGS sequence"/>
</dbReference>
<organism evidence="1 2">
    <name type="scientific">Rodentibacter rarus</name>
    <dbReference type="NCBI Taxonomy" id="1908260"/>
    <lineage>
        <taxon>Bacteria</taxon>
        <taxon>Pseudomonadati</taxon>
        <taxon>Pseudomonadota</taxon>
        <taxon>Gammaproteobacteria</taxon>
        <taxon>Pasteurellales</taxon>
        <taxon>Pasteurellaceae</taxon>
        <taxon>Rodentibacter</taxon>
    </lineage>
</organism>
<keyword evidence="2" id="KW-1185">Reference proteome</keyword>
<evidence type="ECO:0000313" key="2">
    <source>
        <dbReference type="Proteomes" id="UP000189433"/>
    </source>
</evidence>
<sequence>MVGKRKTKPVIEINVDEVEKLAGQGLTDQQIACCLGISRRTLASRKKDFAQIAHAIKKGKAKGIATVTNVLFEKITKEKNISAIIFYLKSQAGWQEPQVVKQDIHVQNMDQVYKQLDEILATGKESARLENQKAEMIERQRLLQEEDYDLIKNDK</sequence>
<comment type="caution">
    <text evidence="1">The sequence shown here is derived from an EMBL/GenBank/DDBJ whole genome shotgun (WGS) entry which is preliminary data.</text>
</comment>